<dbReference type="GO" id="GO:0006606">
    <property type="term" value="P:protein import into nucleus"/>
    <property type="evidence" value="ECO:0007669"/>
    <property type="project" value="TreeGrafter"/>
</dbReference>
<evidence type="ECO:0000256" key="1">
    <source>
        <dbReference type="ARBA" id="ARBA00049983"/>
    </source>
</evidence>
<dbReference type="Gene3D" id="1.25.10.10">
    <property type="entry name" value="Leucine-rich Repeat Variant"/>
    <property type="match status" value="1"/>
</dbReference>
<dbReference type="GO" id="GO:0051082">
    <property type="term" value="F:unfolded protein binding"/>
    <property type="evidence" value="ECO:0007669"/>
    <property type="project" value="TreeGrafter"/>
</dbReference>
<dbReference type="InterPro" id="IPR016024">
    <property type="entry name" value="ARM-type_fold"/>
</dbReference>
<dbReference type="InterPro" id="IPR052616">
    <property type="entry name" value="SYO1-like"/>
</dbReference>
<dbReference type="SUPFAM" id="SSF48371">
    <property type="entry name" value="ARM repeat"/>
    <property type="match status" value="1"/>
</dbReference>
<protein>
    <recommendedName>
        <fullName evidence="3">SYO1-like TPR repeats domain-containing protein</fullName>
    </recommendedName>
</protein>
<feature type="region of interest" description="Disordered" evidence="2">
    <location>
        <begin position="375"/>
        <end position="412"/>
    </location>
</feature>
<evidence type="ECO:0000259" key="3">
    <source>
        <dbReference type="Pfam" id="PF25567"/>
    </source>
</evidence>
<evidence type="ECO:0000256" key="2">
    <source>
        <dbReference type="SAM" id="MobiDB-lite"/>
    </source>
</evidence>
<proteinExistence type="inferred from homology"/>
<comment type="similarity">
    <text evidence="1">Belongs to the nuclear import and ribosome assembly adapter family.</text>
</comment>
<evidence type="ECO:0000313" key="4">
    <source>
        <dbReference type="EMBL" id="TMW68725.1"/>
    </source>
</evidence>
<reference evidence="4" key="1">
    <citation type="submission" date="2019-03" db="EMBL/GenBank/DDBJ databases">
        <title>Long read genome sequence of the mycoparasitic Pythium oligandrum ATCC 38472 isolated from sugarbeet rhizosphere.</title>
        <authorList>
            <person name="Gaulin E."/>
        </authorList>
    </citation>
    <scope>NUCLEOTIDE SEQUENCE</scope>
    <source>
        <strain evidence="4">ATCC 38472_TT</strain>
    </source>
</reference>
<dbReference type="InterPro" id="IPR011989">
    <property type="entry name" value="ARM-like"/>
</dbReference>
<keyword evidence="5" id="KW-1185">Reference proteome</keyword>
<feature type="domain" description="SYO1-like TPR repeats" evidence="3">
    <location>
        <begin position="445"/>
        <end position="670"/>
    </location>
</feature>
<gene>
    <name evidence="4" type="ORF">Poli38472_006193</name>
</gene>
<dbReference type="Pfam" id="PF25567">
    <property type="entry name" value="TPR_SYO1"/>
    <property type="match status" value="1"/>
</dbReference>
<dbReference type="PANTHER" id="PTHR13347">
    <property type="entry name" value="HEAT REPEAT-CONTAINING PROTEIN 3"/>
    <property type="match status" value="1"/>
</dbReference>
<dbReference type="EMBL" id="SPLM01000002">
    <property type="protein sequence ID" value="TMW68725.1"/>
    <property type="molecule type" value="Genomic_DNA"/>
</dbReference>
<dbReference type="InterPro" id="IPR057990">
    <property type="entry name" value="TPR_SYO1"/>
</dbReference>
<accession>A0A8K1CSG1</accession>
<feature type="compositionally biased region" description="Acidic residues" evidence="2">
    <location>
        <begin position="375"/>
        <end position="395"/>
    </location>
</feature>
<sequence length="672" mass="73965">MGWLAVDDIERVERVPSDAKTMGKAKKLRSTSHKKRVPPTGGPTIAEAEEYANMPRDQAEMFQGLTNVQGSIREATCVALASMFGDVSSEAEEQKMREKLLNFVNAGLFRKLIPLMVDPLRMVRLHALGALRNISVTGGIDICELMTSENVVTPLVRIITETATVERFEKNDLHAVQVLEQAIALLANVCESCQAAINELTRGNLLDPIMLIAHHARTHSSLHLETLKLLLLITESNPTLNDVFGNHAQYQQVLGELIQTEEQSVSLQIRLHAVGIAMNVKAIMQNETNVAKLLPVVEAALAYDAVHVVQLAQQAAECWKDAQKTVYDDDSADLEPITEEEKEKLAQAQIKCRTWKENVQTLTLALELVADMAAADDDQMEDDEEEWASDDEEAMEQYASSQMDADASNTQSGANTPIAKALSTSRVFALSVAILQGVVSIPALGEKAIVKDFEKIRIRVVNALNNLVQQLSWDVVGNDTLPQLFRQFCTLYRNVKTESSTETFDFENATSTNDVEAATTSAMWSVLRRSSAAKQQLPIAGEDANLIMHSALQSPSVEARLNTVGLIGCVGQQSRDPAENAVVGRCLLASLSDSSLEVVTEALNALFDVYADEDFDATFKELGLLPALESTSAAIKSKLRAEQKQMDRDLLAHIKETQLNLTRFIKYKKKHL</sequence>
<evidence type="ECO:0000313" key="5">
    <source>
        <dbReference type="Proteomes" id="UP000794436"/>
    </source>
</evidence>
<organism evidence="4 5">
    <name type="scientific">Pythium oligandrum</name>
    <name type="common">Mycoparasitic fungus</name>
    <dbReference type="NCBI Taxonomy" id="41045"/>
    <lineage>
        <taxon>Eukaryota</taxon>
        <taxon>Sar</taxon>
        <taxon>Stramenopiles</taxon>
        <taxon>Oomycota</taxon>
        <taxon>Peronosporomycetes</taxon>
        <taxon>Pythiales</taxon>
        <taxon>Pythiaceae</taxon>
        <taxon>Pythium</taxon>
    </lineage>
</organism>
<dbReference type="PANTHER" id="PTHR13347:SF1">
    <property type="entry name" value="HEAT REPEAT-CONTAINING PROTEIN 3"/>
    <property type="match status" value="1"/>
</dbReference>
<feature type="compositionally biased region" description="Basic residues" evidence="2">
    <location>
        <begin position="23"/>
        <end position="37"/>
    </location>
</feature>
<feature type="region of interest" description="Disordered" evidence="2">
    <location>
        <begin position="18"/>
        <end position="43"/>
    </location>
</feature>
<dbReference type="OrthoDB" id="288703at2759"/>
<dbReference type="GO" id="GO:0042273">
    <property type="term" value="P:ribosomal large subunit biogenesis"/>
    <property type="evidence" value="ECO:0007669"/>
    <property type="project" value="TreeGrafter"/>
</dbReference>
<dbReference type="Proteomes" id="UP000794436">
    <property type="component" value="Unassembled WGS sequence"/>
</dbReference>
<dbReference type="AlphaFoldDB" id="A0A8K1CSG1"/>
<comment type="caution">
    <text evidence="4">The sequence shown here is derived from an EMBL/GenBank/DDBJ whole genome shotgun (WGS) entry which is preliminary data.</text>
</comment>
<name>A0A8K1CSG1_PYTOL</name>
<feature type="compositionally biased region" description="Polar residues" evidence="2">
    <location>
        <begin position="398"/>
        <end position="412"/>
    </location>
</feature>